<accession>A0A0P1B3Q5</accession>
<dbReference type="RefSeq" id="XP_024585776.1">
    <property type="nucleotide sequence ID" value="XM_024720593.1"/>
</dbReference>
<reference evidence="2" key="1">
    <citation type="submission" date="2014-09" db="EMBL/GenBank/DDBJ databases">
        <authorList>
            <person name="Sharma Rahul"/>
            <person name="Thines Marco"/>
        </authorList>
    </citation>
    <scope>NUCLEOTIDE SEQUENCE [LARGE SCALE GENOMIC DNA]</scope>
</reference>
<dbReference type="Proteomes" id="UP000054928">
    <property type="component" value="Unassembled WGS sequence"/>
</dbReference>
<proteinExistence type="predicted"/>
<sequence>MRVVDNLLEWQPTTSVICWFQAHTCSSQNAVHEMVELSLPTPVKASSSSPFASSSHQSRLSVQQIYEWRDTFAAAYDSSRFDLQALLDGDKRDARNTYTLPLAIAALFSMKRAKVLSKRYIFQEARSIKALIAG</sequence>
<dbReference type="EMBL" id="CCYD01003055">
    <property type="protein sequence ID" value="CEG49407.1"/>
    <property type="molecule type" value="Genomic_DNA"/>
</dbReference>
<keyword evidence="2" id="KW-1185">Reference proteome</keyword>
<name>A0A0P1B3Q5_PLAHL</name>
<evidence type="ECO:0000313" key="1">
    <source>
        <dbReference type="EMBL" id="CEG49407.1"/>
    </source>
</evidence>
<dbReference type="AlphaFoldDB" id="A0A0P1B3Q5"/>
<dbReference type="GeneID" id="36402226"/>
<organism evidence="1 2">
    <name type="scientific">Plasmopara halstedii</name>
    <name type="common">Downy mildew of sunflower</name>
    <dbReference type="NCBI Taxonomy" id="4781"/>
    <lineage>
        <taxon>Eukaryota</taxon>
        <taxon>Sar</taxon>
        <taxon>Stramenopiles</taxon>
        <taxon>Oomycota</taxon>
        <taxon>Peronosporomycetes</taxon>
        <taxon>Peronosporales</taxon>
        <taxon>Peronosporaceae</taxon>
        <taxon>Plasmopara</taxon>
    </lineage>
</organism>
<protein>
    <submittedName>
        <fullName evidence="1">Uncharacterized protein</fullName>
    </submittedName>
</protein>
<evidence type="ECO:0000313" key="2">
    <source>
        <dbReference type="Proteomes" id="UP000054928"/>
    </source>
</evidence>